<dbReference type="InterPro" id="IPR011051">
    <property type="entry name" value="RmlC_Cupin_sf"/>
</dbReference>
<evidence type="ECO:0000256" key="3">
    <source>
        <dbReference type="ARBA" id="ARBA00023163"/>
    </source>
</evidence>
<proteinExistence type="predicted"/>
<evidence type="ECO:0000256" key="2">
    <source>
        <dbReference type="ARBA" id="ARBA00023125"/>
    </source>
</evidence>
<dbReference type="Gene3D" id="1.10.10.60">
    <property type="entry name" value="Homeodomain-like"/>
    <property type="match status" value="1"/>
</dbReference>
<sequence length="289" mass="34246">MVNLYSFIKQSDDFIKLEANELLFVEYTCVQEETKFGIWSDSNYFAFVLSGKKMWRTIYHDYEVEKGDILFIKKGANLTHQFFEDEFCAIFFFIPDDFIKTFFSKNTSFLNASQKQLSNQDAVLRVKSNQLLENYRESISSYLTLDQKPSSQLIKLKFEELLLSLCVSKDHQDLADYLVSLCQDQTYHMTRIMEENFGYNLKIEDYAKLCHMSLSKFKKTFKDHYKITPGLWLKQRKLDLALHHLLNTDLPINQLSFESGFEDPSHFIRVFKQKYNTTPLKYRNLQTNT</sequence>
<dbReference type="Proteomes" id="UP000276603">
    <property type="component" value="Unassembled WGS sequence"/>
</dbReference>
<evidence type="ECO:0000313" key="6">
    <source>
        <dbReference type="Proteomes" id="UP000276603"/>
    </source>
</evidence>
<dbReference type="InterPro" id="IPR018062">
    <property type="entry name" value="HTH_AraC-typ_CS"/>
</dbReference>
<feature type="domain" description="HTH araC/xylS-type" evidence="4">
    <location>
        <begin position="187"/>
        <end position="285"/>
    </location>
</feature>
<protein>
    <submittedName>
        <fullName evidence="5">AraC family transcriptional regulator</fullName>
    </submittedName>
</protein>
<dbReference type="PROSITE" id="PS00041">
    <property type="entry name" value="HTH_ARAC_FAMILY_1"/>
    <property type="match status" value="1"/>
</dbReference>
<keyword evidence="1" id="KW-0805">Transcription regulation</keyword>
<dbReference type="AlphaFoldDB" id="A0A3B0CCT3"/>
<dbReference type="PRINTS" id="PR00032">
    <property type="entry name" value="HTHARAC"/>
</dbReference>
<dbReference type="Pfam" id="PF12833">
    <property type="entry name" value="HTH_18"/>
    <property type="match status" value="1"/>
</dbReference>
<dbReference type="RefSeq" id="WP_120709722.1">
    <property type="nucleotide sequence ID" value="NZ_RBCJ01000001.1"/>
</dbReference>
<dbReference type="InterPro" id="IPR018060">
    <property type="entry name" value="HTH_AraC"/>
</dbReference>
<gene>
    <name evidence="5" type="ORF">D7Z94_01400</name>
</gene>
<keyword evidence="3" id="KW-0804">Transcription</keyword>
<reference evidence="5 6" key="1">
    <citation type="submission" date="2018-10" db="EMBL/GenBank/DDBJ databases">
        <title>Ulvibacterium marinum gen. nov., sp. nov., a novel marine bacterium of the family Flavobacteriaceae, isolated from a culture of the green alga Ulva prolifera.</title>
        <authorList>
            <person name="Zhang Z."/>
        </authorList>
    </citation>
    <scope>NUCLEOTIDE SEQUENCE [LARGE SCALE GENOMIC DNA]</scope>
    <source>
        <strain evidence="5 6">CCMM003</strain>
    </source>
</reference>
<dbReference type="SUPFAM" id="SSF46689">
    <property type="entry name" value="Homeodomain-like"/>
    <property type="match status" value="2"/>
</dbReference>
<name>A0A3B0CCT3_9FLAO</name>
<dbReference type="PROSITE" id="PS01124">
    <property type="entry name" value="HTH_ARAC_FAMILY_2"/>
    <property type="match status" value="1"/>
</dbReference>
<organism evidence="5 6">
    <name type="scientific">Ulvibacterium marinum</name>
    <dbReference type="NCBI Taxonomy" id="2419782"/>
    <lineage>
        <taxon>Bacteria</taxon>
        <taxon>Pseudomonadati</taxon>
        <taxon>Bacteroidota</taxon>
        <taxon>Flavobacteriia</taxon>
        <taxon>Flavobacteriales</taxon>
        <taxon>Flavobacteriaceae</taxon>
        <taxon>Ulvibacterium</taxon>
    </lineage>
</organism>
<dbReference type="OrthoDB" id="4480133at2"/>
<dbReference type="SUPFAM" id="SSF51182">
    <property type="entry name" value="RmlC-like cupins"/>
    <property type="match status" value="1"/>
</dbReference>
<keyword evidence="2" id="KW-0238">DNA-binding</keyword>
<evidence type="ECO:0000256" key="1">
    <source>
        <dbReference type="ARBA" id="ARBA00023015"/>
    </source>
</evidence>
<keyword evidence="6" id="KW-1185">Reference proteome</keyword>
<evidence type="ECO:0000259" key="4">
    <source>
        <dbReference type="PROSITE" id="PS01124"/>
    </source>
</evidence>
<comment type="caution">
    <text evidence="5">The sequence shown here is derived from an EMBL/GenBank/DDBJ whole genome shotgun (WGS) entry which is preliminary data.</text>
</comment>
<dbReference type="PANTHER" id="PTHR43280">
    <property type="entry name" value="ARAC-FAMILY TRANSCRIPTIONAL REGULATOR"/>
    <property type="match status" value="1"/>
</dbReference>
<dbReference type="PANTHER" id="PTHR43280:SF2">
    <property type="entry name" value="HTH-TYPE TRANSCRIPTIONAL REGULATOR EXSA"/>
    <property type="match status" value="1"/>
</dbReference>
<dbReference type="EMBL" id="RBCJ01000001">
    <property type="protein sequence ID" value="RKN82531.1"/>
    <property type="molecule type" value="Genomic_DNA"/>
</dbReference>
<evidence type="ECO:0000313" key="5">
    <source>
        <dbReference type="EMBL" id="RKN82531.1"/>
    </source>
</evidence>
<dbReference type="GO" id="GO:0043565">
    <property type="term" value="F:sequence-specific DNA binding"/>
    <property type="evidence" value="ECO:0007669"/>
    <property type="project" value="InterPro"/>
</dbReference>
<dbReference type="Pfam" id="PF22200">
    <property type="entry name" value="ExsA_N"/>
    <property type="match status" value="1"/>
</dbReference>
<accession>A0A3B0CCT3</accession>
<dbReference type="InterPro" id="IPR009057">
    <property type="entry name" value="Homeodomain-like_sf"/>
</dbReference>
<dbReference type="GO" id="GO:0003700">
    <property type="term" value="F:DNA-binding transcription factor activity"/>
    <property type="evidence" value="ECO:0007669"/>
    <property type="project" value="InterPro"/>
</dbReference>
<dbReference type="InterPro" id="IPR020449">
    <property type="entry name" value="Tscrpt_reg_AraC-type_HTH"/>
</dbReference>
<dbReference type="InterPro" id="IPR054015">
    <property type="entry name" value="ExsA-like_N"/>
</dbReference>
<dbReference type="SMART" id="SM00342">
    <property type="entry name" value="HTH_ARAC"/>
    <property type="match status" value="1"/>
</dbReference>